<feature type="compositionally biased region" description="Acidic residues" evidence="2">
    <location>
        <begin position="394"/>
        <end position="410"/>
    </location>
</feature>
<keyword evidence="1" id="KW-0175">Coiled coil</keyword>
<keyword evidence="5" id="KW-1185">Reference proteome</keyword>
<feature type="transmembrane region" description="Helical" evidence="3">
    <location>
        <begin position="9"/>
        <end position="26"/>
    </location>
</feature>
<feature type="compositionally biased region" description="Polar residues" evidence="2">
    <location>
        <begin position="93"/>
        <end position="128"/>
    </location>
</feature>
<comment type="caution">
    <text evidence="4">The sequence shown here is derived from an EMBL/GenBank/DDBJ whole genome shotgun (WGS) entry which is preliminary data.</text>
</comment>
<feature type="compositionally biased region" description="Basic and acidic residues" evidence="2">
    <location>
        <begin position="305"/>
        <end position="315"/>
    </location>
</feature>
<keyword evidence="3" id="KW-1133">Transmembrane helix</keyword>
<feature type="region of interest" description="Disordered" evidence="2">
    <location>
        <begin position="286"/>
        <end position="320"/>
    </location>
</feature>
<evidence type="ECO:0000313" key="5">
    <source>
        <dbReference type="Proteomes" id="UP001473302"/>
    </source>
</evidence>
<reference evidence="4 5" key="1">
    <citation type="submission" date="2024-04" db="EMBL/GenBank/DDBJ databases">
        <title>genome sequences of Mucor flavus KT1a and Helicostylum pulchrum KT1b strains isolated from the surface of a dry-aged beef.</title>
        <authorList>
            <person name="Toyotome T."/>
            <person name="Hosono M."/>
            <person name="Torimaru M."/>
            <person name="Fukuda K."/>
            <person name="Mikami N."/>
        </authorList>
    </citation>
    <scope>NUCLEOTIDE SEQUENCE [LARGE SCALE GENOMIC DNA]</scope>
    <source>
        <strain evidence="4 5">KT1a</strain>
    </source>
</reference>
<feature type="compositionally biased region" description="Acidic residues" evidence="2">
    <location>
        <begin position="291"/>
        <end position="304"/>
    </location>
</feature>
<feature type="region of interest" description="Disordered" evidence="2">
    <location>
        <begin position="80"/>
        <end position="128"/>
    </location>
</feature>
<dbReference type="EMBL" id="BAABUK010000037">
    <property type="protein sequence ID" value="GAA5817039.1"/>
    <property type="molecule type" value="Genomic_DNA"/>
</dbReference>
<organism evidence="4 5">
    <name type="scientific">Mucor flavus</name>
    <dbReference type="NCBI Taxonomy" id="439312"/>
    <lineage>
        <taxon>Eukaryota</taxon>
        <taxon>Fungi</taxon>
        <taxon>Fungi incertae sedis</taxon>
        <taxon>Mucoromycota</taxon>
        <taxon>Mucoromycotina</taxon>
        <taxon>Mucoromycetes</taxon>
        <taxon>Mucorales</taxon>
        <taxon>Mucorineae</taxon>
        <taxon>Mucoraceae</taxon>
        <taxon>Mucor</taxon>
    </lineage>
</organism>
<feature type="coiled-coil region" evidence="1">
    <location>
        <begin position="441"/>
        <end position="471"/>
    </location>
</feature>
<evidence type="ECO:0000256" key="2">
    <source>
        <dbReference type="SAM" id="MobiDB-lite"/>
    </source>
</evidence>
<protein>
    <submittedName>
        <fullName evidence="4">Uncharacterized protein</fullName>
    </submittedName>
</protein>
<keyword evidence="3" id="KW-0812">Transmembrane</keyword>
<keyword evidence="3" id="KW-0472">Membrane</keyword>
<evidence type="ECO:0000256" key="1">
    <source>
        <dbReference type="SAM" id="Coils"/>
    </source>
</evidence>
<evidence type="ECO:0000256" key="3">
    <source>
        <dbReference type="SAM" id="Phobius"/>
    </source>
</evidence>
<evidence type="ECO:0000313" key="4">
    <source>
        <dbReference type="EMBL" id="GAA5817039.1"/>
    </source>
</evidence>
<feature type="region of interest" description="Disordered" evidence="2">
    <location>
        <begin position="176"/>
        <end position="197"/>
    </location>
</feature>
<name>A0ABP9ZD35_9FUNG</name>
<feature type="transmembrane region" description="Helical" evidence="3">
    <location>
        <begin position="137"/>
        <end position="158"/>
    </location>
</feature>
<dbReference type="Proteomes" id="UP001473302">
    <property type="component" value="Unassembled WGS sequence"/>
</dbReference>
<gene>
    <name evidence="4" type="ORF">MFLAVUS_010575</name>
</gene>
<proteinExistence type="predicted"/>
<sequence>MLRPRYKCSGIYWIFIFYVIIGIAYAKKHKDCDKDDLQCQSITRSITSSFPNITATSSSSSSTTIDASSSCESETFSEFHEAKVANPKPNPDKPNSVQDSSSTFQDNINHNQDLGSSNEGNTNADKTSSSALSNVEAGILSACGILVVAGIAVGIFVWKNTTDRRNLRQSHTFDTLDLEQNTHPDDENDPSFKHTKVSSQYEHTNLKRQQGIKLPSIVYDKNDFFSNWQRKNDTGQGDFQYEPNQKSPTRVISEKAPAATDLRFQIPTFKHTLFSSEDEIRNSNKIRIKIEEDDDDDDDDDNVSFEEKNRSPNEHAEEDDYIITASHLRNSDYSAMFAPSPQLQPNQARPSALDPTYDPTAITYPLQKFLRGVPTPNQTPCVIPIRLNHRDDTESIDEIESIDNTESVEETEPKQGSSRALNHQLTKLLQQEEPGMIKVDLDGDNTTLLNLQKAYQELEQERKAMYDLEKSAEQGPAKIFTEDYKEEYFNRCGQSFMSSLDLPADQYIPLRNASGPDLISRAQVLADPIRRLGEDEIALWEQTCIKRELKRLSYEMWDEQMLRDEIEEYDRKQIENYYGKK</sequence>
<accession>A0ABP9ZD35</accession>
<feature type="region of interest" description="Disordered" evidence="2">
    <location>
        <begin position="394"/>
        <end position="420"/>
    </location>
</feature>